<comment type="caution">
    <text evidence="1">The sequence shown here is derived from an EMBL/GenBank/DDBJ whole genome shotgun (WGS) entry which is preliminary data.</text>
</comment>
<accession>A0ABT5UEQ0</accession>
<organism evidence="1 2">
    <name type="scientific">Spartinivicinus poritis</name>
    <dbReference type="NCBI Taxonomy" id="2994640"/>
    <lineage>
        <taxon>Bacteria</taxon>
        <taxon>Pseudomonadati</taxon>
        <taxon>Pseudomonadota</taxon>
        <taxon>Gammaproteobacteria</taxon>
        <taxon>Oceanospirillales</taxon>
        <taxon>Zooshikellaceae</taxon>
        <taxon>Spartinivicinus</taxon>
    </lineage>
</organism>
<gene>
    <name evidence="1" type="ORF">ORQ98_23105</name>
</gene>
<dbReference type="EMBL" id="JAPMOU010000044">
    <property type="protein sequence ID" value="MDE1464855.1"/>
    <property type="molecule type" value="Genomic_DNA"/>
</dbReference>
<proteinExistence type="predicted"/>
<protein>
    <submittedName>
        <fullName evidence="1">Dimeric alpha-beta barrel</fullName>
    </submittedName>
</protein>
<dbReference type="Proteomes" id="UP001528823">
    <property type="component" value="Unassembled WGS sequence"/>
</dbReference>
<evidence type="ECO:0000313" key="2">
    <source>
        <dbReference type="Proteomes" id="UP001528823"/>
    </source>
</evidence>
<evidence type="ECO:0000313" key="1">
    <source>
        <dbReference type="EMBL" id="MDE1464855.1"/>
    </source>
</evidence>
<sequence length="280" mass="31731">MNQLTVVTQKTIDNTLEQKANGKKLALVFHLKVKDYSAYQQWLVNSNKQLGGRQLFQIAIDPAPREGMLIDQLIINEYPSAQSALAFMAKFGSTLQSICSVYEVLAIVPEPAMTFYMVKVISWLVRLFKGVKDKRPLAANWTADNVAVWPDEKQMNVARKQNLNKALFVYNLNKYKTVANYPESENIDSLVSGQVAYDRYAKIAGFELLRRGAYPVYGGKPICLLESSQGSMLVDSWDKFIFVRYPQRRDLLAIIESDEFNNGQIHRDAGLERVAIFMGS</sequence>
<dbReference type="Gene3D" id="3.30.70.100">
    <property type="match status" value="1"/>
</dbReference>
<reference evidence="1 2" key="1">
    <citation type="submission" date="2022-11" db="EMBL/GenBank/DDBJ databases">
        <title>Spartinivicinus poritis sp. nov., isolated from scleractinian coral Porites lutea.</title>
        <authorList>
            <person name="Zhang G."/>
            <person name="Cai L."/>
            <person name="Wei Q."/>
        </authorList>
    </citation>
    <scope>NUCLEOTIDE SEQUENCE [LARGE SCALE GENOMIC DNA]</scope>
    <source>
        <strain evidence="1 2">A2-2</strain>
    </source>
</reference>
<dbReference type="RefSeq" id="WP_274691163.1">
    <property type="nucleotide sequence ID" value="NZ_JAPMOU010000044.1"/>
</dbReference>
<name>A0ABT5UEQ0_9GAMM</name>
<keyword evidence="2" id="KW-1185">Reference proteome</keyword>